<proteinExistence type="predicted"/>
<name>A0A371H6E8_MUCPR</name>
<comment type="caution">
    <text evidence="2">The sequence shown here is derived from an EMBL/GenBank/DDBJ whole genome shotgun (WGS) entry which is preliminary data.</text>
</comment>
<protein>
    <submittedName>
        <fullName evidence="2">Uncharacterized protein</fullName>
    </submittedName>
</protein>
<sequence length="227" mass="25895">MFGKVEINIPLLDAIKQNPKYAKFIKELCVHKRQKMKGIHNLSDSEDDNIDLADLSHKDEWIKLLDQVCKYENPECVNKEEVQVTETKKLFPTQVATIFTAKYEPTKEGQDRERAKVILAKKTSVKVDPHVPVQAESISAKEDQFDFSAKQRVKYDSNPIRIDSIPAKRSRSQQPKAEIMSAHLVPSSTQVDQLDPKESNDNSSSPPPPMELKPSPRHLKYAYLDVE</sequence>
<feature type="non-terminal residue" evidence="2">
    <location>
        <position position="1"/>
    </location>
</feature>
<evidence type="ECO:0000313" key="2">
    <source>
        <dbReference type="EMBL" id="RDX98276.1"/>
    </source>
</evidence>
<keyword evidence="3" id="KW-1185">Reference proteome</keyword>
<feature type="region of interest" description="Disordered" evidence="1">
    <location>
        <begin position="158"/>
        <end position="227"/>
    </location>
</feature>
<gene>
    <name evidence="2" type="ORF">CR513_18821</name>
</gene>
<dbReference type="AlphaFoldDB" id="A0A371H6E8"/>
<evidence type="ECO:0000256" key="1">
    <source>
        <dbReference type="SAM" id="MobiDB-lite"/>
    </source>
</evidence>
<dbReference type="EMBL" id="QJKJ01003483">
    <property type="protein sequence ID" value="RDX98276.1"/>
    <property type="molecule type" value="Genomic_DNA"/>
</dbReference>
<organism evidence="2 3">
    <name type="scientific">Mucuna pruriens</name>
    <name type="common">Velvet bean</name>
    <name type="synonym">Dolichos pruriens</name>
    <dbReference type="NCBI Taxonomy" id="157652"/>
    <lineage>
        <taxon>Eukaryota</taxon>
        <taxon>Viridiplantae</taxon>
        <taxon>Streptophyta</taxon>
        <taxon>Embryophyta</taxon>
        <taxon>Tracheophyta</taxon>
        <taxon>Spermatophyta</taxon>
        <taxon>Magnoliopsida</taxon>
        <taxon>eudicotyledons</taxon>
        <taxon>Gunneridae</taxon>
        <taxon>Pentapetalae</taxon>
        <taxon>rosids</taxon>
        <taxon>fabids</taxon>
        <taxon>Fabales</taxon>
        <taxon>Fabaceae</taxon>
        <taxon>Papilionoideae</taxon>
        <taxon>50 kb inversion clade</taxon>
        <taxon>NPAAA clade</taxon>
        <taxon>indigoferoid/millettioid clade</taxon>
        <taxon>Phaseoleae</taxon>
        <taxon>Mucuna</taxon>
    </lineage>
</organism>
<reference evidence="2" key="1">
    <citation type="submission" date="2018-05" db="EMBL/GenBank/DDBJ databases">
        <title>Draft genome of Mucuna pruriens seed.</title>
        <authorList>
            <person name="Nnadi N.E."/>
            <person name="Vos R."/>
            <person name="Hasami M.H."/>
            <person name="Devisetty U.K."/>
            <person name="Aguiy J.C."/>
        </authorList>
    </citation>
    <scope>NUCLEOTIDE SEQUENCE [LARGE SCALE GENOMIC DNA]</scope>
    <source>
        <strain evidence="2">JCA_2017</strain>
    </source>
</reference>
<dbReference type="Proteomes" id="UP000257109">
    <property type="component" value="Unassembled WGS sequence"/>
</dbReference>
<evidence type="ECO:0000313" key="3">
    <source>
        <dbReference type="Proteomes" id="UP000257109"/>
    </source>
</evidence>
<accession>A0A371H6E8</accession>